<evidence type="ECO:0000256" key="3">
    <source>
        <dbReference type="ARBA" id="ARBA00022722"/>
    </source>
</evidence>
<organism evidence="11 12">
    <name type="scientific">Paenibacillus xerothermodurans</name>
    <dbReference type="NCBI Taxonomy" id="1977292"/>
    <lineage>
        <taxon>Bacteria</taxon>
        <taxon>Bacillati</taxon>
        <taxon>Bacillota</taxon>
        <taxon>Bacilli</taxon>
        <taxon>Bacillales</taxon>
        <taxon>Paenibacillaceae</taxon>
        <taxon>Paenibacillus</taxon>
    </lineage>
</organism>
<feature type="domain" description="Single-stranded-DNA-specific exonuclease RecJ C-terminal" evidence="9">
    <location>
        <begin position="573"/>
        <end position="799"/>
    </location>
</feature>
<dbReference type="Pfam" id="PF01368">
    <property type="entry name" value="DHH"/>
    <property type="match status" value="1"/>
</dbReference>
<evidence type="ECO:0000259" key="8">
    <source>
        <dbReference type="Pfam" id="PF02272"/>
    </source>
</evidence>
<dbReference type="GO" id="GO:0008409">
    <property type="term" value="F:5'-3' exonuclease activity"/>
    <property type="evidence" value="ECO:0007669"/>
    <property type="project" value="InterPro"/>
</dbReference>
<keyword evidence="3" id="KW-0540">Nuclease</keyword>
<keyword evidence="5 11" id="KW-0269">Exonuclease</keyword>
<dbReference type="GO" id="GO:0006310">
    <property type="term" value="P:DNA recombination"/>
    <property type="evidence" value="ECO:0007669"/>
    <property type="project" value="InterPro"/>
</dbReference>
<evidence type="ECO:0000259" key="7">
    <source>
        <dbReference type="Pfam" id="PF01368"/>
    </source>
</evidence>
<dbReference type="InterPro" id="IPR038763">
    <property type="entry name" value="DHH_sf"/>
</dbReference>
<evidence type="ECO:0000313" key="12">
    <source>
        <dbReference type="Proteomes" id="UP000214746"/>
    </source>
</evidence>
<feature type="coiled-coil region" evidence="6">
    <location>
        <begin position="300"/>
        <end position="327"/>
    </location>
</feature>
<dbReference type="GO" id="GO:0003676">
    <property type="term" value="F:nucleic acid binding"/>
    <property type="evidence" value="ECO:0007669"/>
    <property type="project" value="InterPro"/>
</dbReference>
<evidence type="ECO:0000259" key="9">
    <source>
        <dbReference type="Pfam" id="PF10141"/>
    </source>
</evidence>
<dbReference type="InterPro" id="IPR003156">
    <property type="entry name" value="DHHA1_dom"/>
</dbReference>
<keyword evidence="6" id="KW-0175">Coiled coil</keyword>
<feature type="domain" description="RecJ OB" evidence="10">
    <location>
        <begin position="457"/>
        <end position="566"/>
    </location>
</feature>
<accession>A0A2W1NX80</accession>
<gene>
    <name evidence="11" type="primary">recJ</name>
    <name evidence="11" type="ORF">CBW46_018130</name>
</gene>
<keyword evidence="4" id="KW-0378">Hydrolase</keyword>
<protein>
    <recommendedName>
        <fullName evidence="2">Single-stranded-DNA-specific exonuclease RecJ</fullName>
    </recommendedName>
</protein>
<dbReference type="InterPro" id="IPR051673">
    <property type="entry name" value="SSDNA_exonuclease_RecJ"/>
</dbReference>
<dbReference type="OrthoDB" id="9809852at2"/>
<dbReference type="InterPro" id="IPR041122">
    <property type="entry name" value="RecJ_OB"/>
</dbReference>
<dbReference type="InterPro" id="IPR018779">
    <property type="entry name" value="RecJ_C"/>
</dbReference>
<name>A0A2W1NX80_PAEXE</name>
<evidence type="ECO:0000256" key="4">
    <source>
        <dbReference type="ARBA" id="ARBA00022801"/>
    </source>
</evidence>
<evidence type="ECO:0000256" key="1">
    <source>
        <dbReference type="ARBA" id="ARBA00005915"/>
    </source>
</evidence>
<dbReference type="InterPro" id="IPR004610">
    <property type="entry name" value="RecJ"/>
</dbReference>
<dbReference type="Gene3D" id="3.90.1640.30">
    <property type="match status" value="1"/>
</dbReference>
<dbReference type="GO" id="GO:0006281">
    <property type="term" value="P:DNA repair"/>
    <property type="evidence" value="ECO:0007669"/>
    <property type="project" value="InterPro"/>
</dbReference>
<evidence type="ECO:0000256" key="2">
    <source>
        <dbReference type="ARBA" id="ARBA00019841"/>
    </source>
</evidence>
<evidence type="ECO:0000259" key="10">
    <source>
        <dbReference type="Pfam" id="PF17768"/>
    </source>
</evidence>
<dbReference type="InterPro" id="IPR001667">
    <property type="entry name" value="DDH_dom"/>
</dbReference>
<dbReference type="PANTHER" id="PTHR30255:SF2">
    <property type="entry name" value="SINGLE-STRANDED-DNA-SPECIFIC EXONUCLEASE RECJ"/>
    <property type="match status" value="1"/>
</dbReference>
<dbReference type="RefSeq" id="WP_089201382.1">
    <property type="nucleotide sequence ID" value="NZ_NHRJ02000016.1"/>
</dbReference>
<keyword evidence="12" id="KW-1185">Reference proteome</keyword>
<dbReference type="SUPFAM" id="SSF64182">
    <property type="entry name" value="DHH phosphoesterases"/>
    <property type="match status" value="1"/>
</dbReference>
<feature type="domain" description="DHHA1" evidence="8">
    <location>
        <begin position="348"/>
        <end position="442"/>
    </location>
</feature>
<proteinExistence type="inferred from homology"/>
<dbReference type="Pfam" id="PF10141">
    <property type="entry name" value="ssDNA-exonuc_C"/>
    <property type="match status" value="1"/>
</dbReference>
<dbReference type="Pfam" id="PF02272">
    <property type="entry name" value="DHHA1"/>
    <property type="match status" value="1"/>
</dbReference>
<comment type="caution">
    <text evidence="11">The sequence shown here is derived from an EMBL/GenBank/DDBJ whole genome shotgun (WGS) entry which is preliminary data.</text>
</comment>
<dbReference type="Gene3D" id="3.10.310.30">
    <property type="match status" value="1"/>
</dbReference>
<sequence length="814" mass="89458">MLQPRANWNIYETDADQAEQLAKDLQIEPLLARLLIVRGIKSKENAAAFLHGGTDRTHDPFLLDGMTRAVYRVRQALERGEHIRVYGDYDADGVSSTALMVFLLRQLGASFDYYIPHRVREGYGLNKGAIEAAHTQGVTLLITVDTGISSVEEISYASELGIDVIVTDHHEPPAVLPQAYALINPKKPGCTYPFKQLAGVGVALKLAEALLGRWPEELLEFAALGTVADLMPLVDENRIIVKNGLARLKSTANPGFRALFGVAGIQPKDANAMHIGFALAPRINASGRLHNADDAVRLLITEDMLEAKNLADELDEMNKARQLLVEDITKQAMAMKEQHAAAGVGAAVIVVAQDDWNIGVVGIVASKLVDRFYRPAIVLGIDNETGLAKGSARSIAGFDIHKALYHCEDLLEHYGGHQAAAGMTLTRENVPELTRRLNALAEEWLLPEHFVPQMDADMVCSLEEVELKTIEQLEQLGPFGMGNPTPKFVLSDVRCQELRTMGKERQHMKLSLQCAVEQTAVTLDAVGFNKAAIIPWISPTASVDILGELTINEWNGLRKPQLMIQDIRISHVQLFDWRGAAKLDEKINEVAARLASHDGTQQAQLALLTLNDRDEELRSRFGGQFAIWGIERPGGDGVVPRNELASQQSPTAITDIVLYDLPADLATLAAAARAMEGAQRFYAVFQGELVNVGNLPTRDMFKTVYAAVHRHNGGLSSGAFTAALSKRSGLSADLIQFMLDVFIELGLIRRTNSGYETEPVKSTGKKELSSSALYQQRQSMLEVEQALLYSTTDQLHQWILNCRQPIKPLMEDIV</sequence>
<dbReference type="Proteomes" id="UP000214746">
    <property type="component" value="Unassembled WGS sequence"/>
</dbReference>
<dbReference type="NCBIfam" id="TIGR00644">
    <property type="entry name" value="recJ"/>
    <property type="match status" value="1"/>
</dbReference>
<comment type="similarity">
    <text evidence="1">Belongs to the RecJ family.</text>
</comment>
<dbReference type="Pfam" id="PF17768">
    <property type="entry name" value="RecJ_OB"/>
    <property type="match status" value="1"/>
</dbReference>
<dbReference type="PANTHER" id="PTHR30255">
    <property type="entry name" value="SINGLE-STRANDED-DNA-SPECIFIC EXONUCLEASE RECJ"/>
    <property type="match status" value="1"/>
</dbReference>
<evidence type="ECO:0000256" key="5">
    <source>
        <dbReference type="ARBA" id="ARBA00022839"/>
    </source>
</evidence>
<reference evidence="11" key="1">
    <citation type="submission" date="2018-06" db="EMBL/GenBank/DDBJ databases">
        <title>Paenibacillus xerothermodurans sp. nov. an extremely dry heat resistant spore forming bacterium isolated from the soil of Cape Canaveral, Florida.</title>
        <authorList>
            <person name="Seuylemezian A."/>
            <person name="Kaur N."/>
            <person name="Patil P."/>
            <person name="Patil P."/>
            <person name="Mayilraj S."/>
            <person name="Vaishampayan P."/>
        </authorList>
    </citation>
    <scope>NUCLEOTIDE SEQUENCE [LARGE SCALE GENOMIC DNA]</scope>
    <source>
        <strain evidence="11">ATCC 27380</strain>
    </source>
</reference>
<dbReference type="EMBL" id="NHRJ02000016">
    <property type="protein sequence ID" value="PZE19458.1"/>
    <property type="molecule type" value="Genomic_DNA"/>
</dbReference>
<evidence type="ECO:0000256" key="6">
    <source>
        <dbReference type="SAM" id="Coils"/>
    </source>
</evidence>
<feature type="domain" description="DDH" evidence="7">
    <location>
        <begin position="83"/>
        <end position="226"/>
    </location>
</feature>
<dbReference type="AlphaFoldDB" id="A0A2W1NX80"/>
<evidence type="ECO:0000313" key="11">
    <source>
        <dbReference type="EMBL" id="PZE19458.1"/>
    </source>
</evidence>